<dbReference type="Pfam" id="PF03328">
    <property type="entry name" value="HpcH_HpaI"/>
    <property type="match status" value="1"/>
</dbReference>
<dbReference type="InterPro" id="IPR015813">
    <property type="entry name" value="Pyrv/PenolPyrv_kinase-like_dom"/>
</dbReference>
<evidence type="ECO:0000256" key="2">
    <source>
        <dbReference type="ARBA" id="ARBA00005568"/>
    </source>
</evidence>
<evidence type="ECO:0000313" key="9">
    <source>
        <dbReference type="EMBL" id="TNY33844.1"/>
    </source>
</evidence>
<protein>
    <recommendedName>
        <fullName evidence="7">Hydroxypyruvate/pyruvate aldolase</fullName>
    </recommendedName>
</protein>
<keyword evidence="5" id="KW-0670">Pyruvate</keyword>
<proteinExistence type="inferred from homology"/>
<keyword evidence="4" id="KW-0456">Lyase</keyword>
<evidence type="ECO:0000256" key="1">
    <source>
        <dbReference type="ARBA" id="ARBA00001968"/>
    </source>
</evidence>
<comment type="cofactor">
    <cofactor evidence="1">
        <name>a divalent metal cation</name>
        <dbReference type="ChEBI" id="CHEBI:60240"/>
    </cofactor>
</comment>
<keyword evidence="3" id="KW-0479">Metal-binding</keyword>
<dbReference type="GO" id="GO:0005737">
    <property type="term" value="C:cytoplasm"/>
    <property type="evidence" value="ECO:0007669"/>
    <property type="project" value="UniProtKB-ARBA"/>
</dbReference>
<dbReference type="GO" id="GO:0016832">
    <property type="term" value="F:aldehyde-lyase activity"/>
    <property type="evidence" value="ECO:0007669"/>
    <property type="project" value="TreeGrafter"/>
</dbReference>
<reference evidence="9 10" key="1">
    <citation type="submission" date="2019-06" db="EMBL/GenBank/DDBJ databases">
        <title>Genome of new Rhodobacteraceae sp. SM1903.</title>
        <authorList>
            <person name="Ren X."/>
        </authorList>
    </citation>
    <scope>NUCLEOTIDE SEQUENCE [LARGE SCALE GENOMIC DNA]</scope>
    <source>
        <strain evidence="9 10">SM1903</strain>
    </source>
</reference>
<comment type="catalytic activity">
    <reaction evidence="6">
        <text>D-glyceraldehyde + pyruvate = 2-dehydro-3-deoxy-L-galactonate</text>
        <dbReference type="Rhea" id="RHEA:80055"/>
        <dbReference type="ChEBI" id="CHEBI:15361"/>
        <dbReference type="ChEBI" id="CHEBI:17378"/>
        <dbReference type="ChEBI" id="CHEBI:75545"/>
    </reaction>
</comment>
<feature type="domain" description="HpcH/HpaI aldolase/citrate lyase" evidence="8">
    <location>
        <begin position="18"/>
        <end position="243"/>
    </location>
</feature>
<dbReference type="EMBL" id="VFFF01000001">
    <property type="protein sequence ID" value="TNY33844.1"/>
    <property type="molecule type" value="Genomic_DNA"/>
</dbReference>
<dbReference type="InterPro" id="IPR005000">
    <property type="entry name" value="Aldolase/citrate-lyase_domain"/>
</dbReference>
<evidence type="ECO:0000256" key="3">
    <source>
        <dbReference type="ARBA" id="ARBA00022723"/>
    </source>
</evidence>
<evidence type="ECO:0000259" key="8">
    <source>
        <dbReference type="Pfam" id="PF03328"/>
    </source>
</evidence>
<evidence type="ECO:0000313" key="10">
    <source>
        <dbReference type="Proteomes" id="UP000314011"/>
    </source>
</evidence>
<dbReference type="SUPFAM" id="SSF51621">
    <property type="entry name" value="Phosphoenolpyruvate/pyruvate domain"/>
    <property type="match status" value="1"/>
</dbReference>
<dbReference type="PANTHER" id="PTHR30502">
    <property type="entry name" value="2-KETO-3-DEOXY-L-RHAMNONATE ALDOLASE"/>
    <property type="match status" value="1"/>
</dbReference>
<evidence type="ECO:0000256" key="7">
    <source>
        <dbReference type="ARBA" id="ARBA00068169"/>
    </source>
</evidence>
<dbReference type="Gene3D" id="3.20.20.60">
    <property type="entry name" value="Phosphoenolpyruvate-binding domains"/>
    <property type="match status" value="1"/>
</dbReference>
<sequence length="254" mass="26874">MDMPKNAFKAALKAGKRQIGLWVTVSDPAQVEMLAACGYDWLMLDTEHSPAQVPDVLSMMQAAAPYPVSCGVRPGWNDTVEIKRFLDAGAQTLLIPYVQNAEEARAAVAAVRYPPEGVRGVSGASRSSRFGMVKGYLDKAAEEICLLVQVESVEALGKIEEIAQVEGVDGIFIGPADLAASMGHVGNASHPDVKAAVLDGLRRIKAAGKPPGVLTLDNSFLGDCAEAGAQFIAVGLDMILLREAALSLRAEWAD</sequence>
<dbReference type="Proteomes" id="UP000314011">
    <property type="component" value="Unassembled WGS sequence"/>
</dbReference>
<evidence type="ECO:0000256" key="5">
    <source>
        <dbReference type="ARBA" id="ARBA00023317"/>
    </source>
</evidence>
<gene>
    <name evidence="9" type="ORF">FHY64_11450</name>
</gene>
<comment type="caution">
    <text evidence="9">The sequence shown here is derived from an EMBL/GenBank/DDBJ whole genome shotgun (WGS) entry which is preliminary data.</text>
</comment>
<accession>A0A5C5GHY9</accession>
<dbReference type="GO" id="GO:0046872">
    <property type="term" value="F:metal ion binding"/>
    <property type="evidence" value="ECO:0007669"/>
    <property type="project" value="UniProtKB-KW"/>
</dbReference>
<dbReference type="OrthoDB" id="9802624at2"/>
<organism evidence="9 10">
    <name type="scientific">Pelagovum pacificum</name>
    <dbReference type="NCBI Taxonomy" id="2588711"/>
    <lineage>
        <taxon>Bacteria</taxon>
        <taxon>Pseudomonadati</taxon>
        <taxon>Pseudomonadota</taxon>
        <taxon>Alphaproteobacteria</taxon>
        <taxon>Rhodobacterales</taxon>
        <taxon>Paracoccaceae</taxon>
        <taxon>Pelagovum</taxon>
    </lineage>
</organism>
<evidence type="ECO:0000256" key="6">
    <source>
        <dbReference type="ARBA" id="ARBA00045074"/>
    </source>
</evidence>
<dbReference type="InterPro" id="IPR040442">
    <property type="entry name" value="Pyrv_kinase-like_dom_sf"/>
</dbReference>
<evidence type="ECO:0000256" key="4">
    <source>
        <dbReference type="ARBA" id="ARBA00023239"/>
    </source>
</evidence>
<keyword evidence="10" id="KW-1185">Reference proteome</keyword>
<dbReference type="FunFam" id="3.20.20.60:FF:000004">
    <property type="entry name" value="5-keto-4-deoxy-D-glucarate aldolase"/>
    <property type="match status" value="1"/>
</dbReference>
<dbReference type="InterPro" id="IPR050251">
    <property type="entry name" value="HpcH-HpaI_aldolase"/>
</dbReference>
<name>A0A5C5GHY9_9RHOB</name>
<comment type="similarity">
    <text evidence="2">Belongs to the HpcH/HpaI aldolase family.</text>
</comment>
<dbReference type="AlphaFoldDB" id="A0A5C5GHY9"/>
<dbReference type="PANTHER" id="PTHR30502:SF4">
    <property type="entry name" value="5-KETO-4-DEOXY-D-GLUCARATE ALDOLASE"/>
    <property type="match status" value="1"/>
</dbReference>
<dbReference type="RefSeq" id="WP_140194625.1">
    <property type="nucleotide sequence ID" value="NZ_CP065915.1"/>
</dbReference>